<dbReference type="EMBL" id="JAPNMI010000014">
    <property type="protein sequence ID" value="MCY0791792.1"/>
    <property type="molecule type" value="Genomic_DNA"/>
</dbReference>
<gene>
    <name evidence="4" type="ORF">N0392_19180</name>
</gene>
<protein>
    <submittedName>
        <fullName evidence="4">IS3 family transposase</fullName>
    </submittedName>
</protein>
<dbReference type="InterPro" id="IPR001584">
    <property type="entry name" value="Integrase_cat-core"/>
</dbReference>
<accession>A0A9Q4CTD0</accession>
<dbReference type="Gene3D" id="1.10.10.60">
    <property type="entry name" value="Homeodomain-like"/>
    <property type="match status" value="1"/>
</dbReference>
<dbReference type="InterPro" id="IPR009057">
    <property type="entry name" value="Homeodomain-like_sf"/>
</dbReference>
<organism evidence="4 5">
    <name type="scientific">Morganella morganii</name>
    <name type="common">Proteus morganii</name>
    <dbReference type="NCBI Taxonomy" id="582"/>
    <lineage>
        <taxon>Bacteria</taxon>
        <taxon>Pseudomonadati</taxon>
        <taxon>Pseudomonadota</taxon>
        <taxon>Gammaproteobacteria</taxon>
        <taxon>Enterobacterales</taxon>
        <taxon>Morganellaceae</taxon>
        <taxon>Morganella</taxon>
    </lineage>
</organism>
<comment type="caution">
    <text evidence="4">The sequence shown here is derived from an EMBL/GenBank/DDBJ whole genome shotgun (WGS) entry which is preliminary data.</text>
</comment>
<dbReference type="PANTHER" id="PTHR47515:SF2">
    <property type="entry name" value="INTEGRASE CORE DOMAIN PROTEIN"/>
    <property type="match status" value="1"/>
</dbReference>
<keyword evidence="2" id="KW-0175">Coiled coil</keyword>
<dbReference type="GO" id="GO:0015074">
    <property type="term" value="P:DNA integration"/>
    <property type="evidence" value="ECO:0007669"/>
    <property type="project" value="InterPro"/>
</dbReference>
<dbReference type="GO" id="GO:0003677">
    <property type="term" value="F:DNA binding"/>
    <property type="evidence" value="ECO:0007669"/>
    <property type="project" value="InterPro"/>
</dbReference>
<sequence>MKKTTFTDAQIISILKQAEQGIPVAQLCREHGIGNSTFYKWRAKYGGMDASLMARMKALEEENRQLKKMYAEERLKAEVIQEAMGKKVVKASERKELAQEVINHDKMSVTQACRTFCVSETCYRYSARLSDENAFIAEELVALTQRQRNWGFGLCFLYFRNVKGYTWNHKRVYRIYCELSLNLRIKPHKRVKREKPESLRVPNNINECWSMDFMHDQLSDGRSCRLFNVIDDFNREGLAIDVDFSLPAERVIRSLNQIIEWRGKPQYIRCDNGPEYVSHKLAHWAEQNEITLCFIQPGNPQQNAYIERFNRTVRYDRLSHYLYGDIQELQDKATQWLWTYNHERPNMGLGGITPVQKLNQQQRQNSTVNFH</sequence>
<dbReference type="SUPFAM" id="SSF46689">
    <property type="entry name" value="Homeodomain-like"/>
    <property type="match status" value="1"/>
</dbReference>
<dbReference type="RefSeq" id="WP_267785899.1">
    <property type="nucleotide sequence ID" value="NZ_JAPNMI010000014.1"/>
</dbReference>
<dbReference type="Pfam" id="PF01527">
    <property type="entry name" value="HTH_Tnp_1"/>
    <property type="match status" value="1"/>
</dbReference>
<dbReference type="PROSITE" id="PS50994">
    <property type="entry name" value="INTEGRASE"/>
    <property type="match status" value="1"/>
</dbReference>
<feature type="domain" description="Integrase catalytic" evidence="3">
    <location>
        <begin position="198"/>
        <end position="362"/>
    </location>
</feature>
<dbReference type="Proteomes" id="UP001076655">
    <property type="component" value="Unassembled WGS sequence"/>
</dbReference>
<dbReference type="AlphaFoldDB" id="A0A9Q4CTD0"/>
<dbReference type="GO" id="GO:0004803">
    <property type="term" value="F:transposase activity"/>
    <property type="evidence" value="ECO:0007669"/>
    <property type="project" value="InterPro"/>
</dbReference>
<dbReference type="InterPro" id="IPR048020">
    <property type="entry name" value="Transpos_IS3"/>
</dbReference>
<evidence type="ECO:0000256" key="2">
    <source>
        <dbReference type="SAM" id="Coils"/>
    </source>
</evidence>
<comment type="similarity">
    <text evidence="1">Belongs to the transposase 8 family.</text>
</comment>
<dbReference type="PANTHER" id="PTHR47515">
    <property type="entry name" value="LOW CALCIUM RESPONSE LOCUS PROTEIN T"/>
    <property type="match status" value="1"/>
</dbReference>
<dbReference type="Gene3D" id="3.30.420.10">
    <property type="entry name" value="Ribonuclease H-like superfamily/Ribonuclease H"/>
    <property type="match status" value="1"/>
</dbReference>
<dbReference type="SUPFAM" id="SSF53098">
    <property type="entry name" value="Ribonuclease H-like"/>
    <property type="match status" value="1"/>
</dbReference>
<dbReference type="NCBIfam" id="NF033516">
    <property type="entry name" value="transpos_IS3"/>
    <property type="match status" value="1"/>
</dbReference>
<dbReference type="GO" id="GO:0006313">
    <property type="term" value="P:DNA transposition"/>
    <property type="evidence" value="ECO:0007669"/>
    <property type="project" value="InterPro"/>
</dbReference>
<evidence type="ECO:0000313" key="4">
    <source>
        <dbReference type="EMBL" id="MCY0791792.1"/>
    </source>
</evidence>
<evidence type="ECO:0000256" key="1">
    <source>
        <dbReference type="ARBA" id="ARBA00009964"/>
    </source>
</evidence>
<reference evidence="4" key="1">
    <citation type="submission" date="2022-08" db="EMBL/GenBank/DDBJ databases">
        <authorList>
            <person name="Dale J.L."/>
        </authorList>
    </citation>
    <scope>NUCLEOTIDE SEQUENCE</scope>
    <source>
        <strain evidence="4">2022EL-00758</strain>
    </source>
</reference>
<dbReference type="InterPro" id="IPR036397">
    <property type="entry name" value="RNaseH_sf"/>
</dbReference>
<evidence type="ECO:0000259" key="3">
    <source>
        <dbReference type="PROSITE" id="PS50994"/>
    </source>
</evidence>
<dbReference type="InterPro" id="IPR012337">
    <property type="entry name" value="RNaseH-like_sf"/>
</dbReference>
<proteinExistence type="inferred from homology"/>
<dbReference type="InterPro" id="IPR002514">
    <property type="entry name" value="Transposase_8"/>
</dbReference>
<name>A0A9Q4CTD0_MORMO</name>
<dbReference type="Pfam" id="PF00665">
    <property type="entry name" value="rve"/>
    <property type="match status" value="1"/>
</dbReference>
<evidence type="ECO:0000313" key="5">
    <source>
        <dbReference type="Proteomes" id="UP001076655"/>
    </source>
</evidence>
<feature type="coiled-coil region" evidence="2">
    <location>
        <begin position="49"/>
        <end position="76"/>
    </location>
</feature>